<evidence type="ECO:0000313" key="10">
    <source>
        <dbReference type="Proteomes" id="UP000231279"/>
    </source>
</evidence>
<feature type="domain" description="HMA" evidence="8">
    <location>
        <begin position="1"/>
        <end position="67"/>
    </location>
</feature>
<evidence type="ECO:0000256" key="6">
    <source>
        <dbReference type="ARBA" id="ARBA00024045"/>
    </source>
</evidence>
<name>A0A2G9IBS2_9LAMI</name>
<dbReference type="GO" id="GO:0009626">
    <property type="term" value="P:plant-type hypersensitive response"/>
    <property type="evidence" value="ECO:0007669"/>
    <property type="project" value="UniProtKB-KW"/>
</dbReference>
<sequence>MKKVVLKVDFADDKIKQKVMKMVFSLQGLESISFDQKDKMLTVTGHMNPEDLVAKVEKVCSTDIVSVGPAKEPKKEEPKKKETKNDEKKKGRAHKAYPGYTYHSQCDHQAYQQPPPPPYYQRTVEEDPNVCVIF</sequence>
<accession>A0A2G9IBS2</accession>
<protein>
    <submittedName>
        <fullName evidence="9">Copper chaperone</fullName>
    </submittedName>
</protein>
<gene>
    <name evidence="9" type="ORF">CDL12_00028</name>
</gene>
<comment type="similarity">
    <text evidence="6">Belongs to the HIPP family.</text>
</comment>
<keyword evidence="10" id="KW-1185">Reference proteome</keyword>
<dbReference type="PANTHER" id="PTHR45811:SF49">
    <property type="entry name" value="OS04G0667600 PROTEIN"/>
    <property type="match status" value="1"/>
</dbReference>
<evidence type="ECO:0000259" key="8">
    <source>
        <dbReference type="PROSITE" id="PS50846"/>
    </source>
</evidence>
<dbReference type="PANTHER" id="PTHR45811">
    <property type="entry name" value="COPPER TRANSPORT PROTEIN FAMILY-RELATED"/>
    <property type="match status" value="1"/>
</dbReference>
<dbReference type="OrthoDB" id="1923658at2759"/>
<dbReference type="InterPro" id="IPR051863">
    <property type="entry name" value="HIPP"/>
</dbReference>
<comment type="subcellular location">
    <subcellularLocation>
        <location evidence="1">Membrane</location>
        <topology evidence="1">Peripheral membrane protein</topology>
    </subcellularLocation>
</comment>
<evidence type="ECO:0000256" key="7">
    <source>
        <dbReference type="SAM" id="MobiDB-lite"/>
    </source>
</evidence>
<keyword evidence="2" id="KW-0488">Methylation</keyword>
<evidence type="ECO:0000313" key="9">
    <source>
        <dbReference type="EMBL" id="PIN27204.1"/>
    </source>
</evidence>
<dbReference type="InterPro" id="IPR036163">
    <property type="entry name" value="HMA_dom_sf"/>
</dbReference>
<feature type="compositionally biased region" description="Basic and acidic residues" evidence="7">
    <location>
        <begin position="71"/>
        <end position="89"/>
    </location>
</feature>
<dbReference type="EMBL" id="NKXS01000002">
    <property type="protein sequence ID" value="PIN27204.1"/>
    <property type="molecule type" value="Genomic_DNA"/>
</dbReference>
<comment type="caution">
    <text evidence="9">The sequence shown here is derived from an EMBL/GenBank/DDBJ whole genome shotgun (WGS) entry which is preliminary data.</text>
</comment>
<dbReference type="STRING" id="429701.A0A2G9IBS2"/>
<dbReference type="Proteomes" id="UP000231279">
    <property type="component" value="Unassembled WGS sequence"/>
</dbReference>
<reference evidence="10" key="1">
    <citation type="journal article" date="2018" name="Gigascience">
        <title>Genome assembly of the Pink Ipe (Handroanthus impetiginosus, Bignoniaceae), a highly valued, ecologically keystone Neotropical timber forest tree.</title>
        <authorList>
            <person name="Silva-Junior O.B."/>
            <person name="Grattapaglia D."/>
            <person name="Novaes E."/>
            <person name="Collevatti R.G."/>
        </authorList>
    </citation>
    <scope>NUCLEOTIDE SEQUENCE [LARGE SCALE GENOMIC DNA]</scope>
    <source>
        <strain evidence="10">cv. UFG-1</strain>
    </source>
</reference>
<dbReference type="InterPro" id="IPR006121">
    <property type="entry name" value="HMA_dom"/>
</dbReference>
<organism evidence="9 10">
    <name type="scientific">Handroanthus impetiginosus</name>
    <dbReference type="NCBI Taxonomy" id="429701"/>
    <lineage>
        <taxon>Eukaryota</taxon>
        <taxon>Viridiplantae</taxon>
        <taxon>Streptophyta</taxon>
        <taxon>Embryophyta</taxon>
        <taxon>Tracheophyta</taxon>
        <taxon>Spermatophyta</taxon>
        <taxon>Magnoliopsida</taxon>
        <taxon>eudicotyledons</taxon>
        <taxon>Gunneridae</taxon>
        <taxon>Pentapetalae</taxon>
        <taxon>asterids</taxon>
        <taxon>lamiids</taxon>
        <taxon>Lamiales</taxon>
        <taxon>Bignoniaceae</taxon>
        <taxon>Crescentiina</taxon>
        <taxon>Tabebuia alliance</taxon>
        <taxon>Handroanthus</taxon>
    </lineage>
</organism>
<proteinExistence type="inferred from homology"/>
<keyword evidence="3" id="KW-0479">Metal-binding</keyword>
<dbReference type="PROSITE" id="PS50846">
    <property type="entry name" value="HMA_2"/>
    <property type="match status" value="1"/>
</dbReference>
<dbReference type="SUPFAM" id="SSF55008">
    <property type="entry name" value="HMA, heavy metal-associated domain"/>
    <property type="match status" value="1"/>
</dbReference>
<dbReference type="Gene3D" id="3.30.70.100">
    <property type="match status" value="1"/>
</dbReference>
<evidence type="ECO:0000256" key="5">
    <source>
        <dbReference type="ARBA" id="ARBA00023289"/>
    </source>
</evidence>
<evidence type="ECO:0000256" key="1">
    <source>
        <dbReference type="ARBA" id="ARBA00004170"/>
    </source>
</evidence>
<feature type="region of interest" description="Disordered" evidence="7">
    <location>
        <begin position="104"/>
        <end position="123"/>
    </location>
</feature>
<evidence type="ECO:0000256" key="3">
    <source>
        <dbReference type="ARBA" id="ARBA00022723"/>
    </source>
</evidence>
<dbReference type="AlphaFoldDB" id="A0A2G9IBS2"/>
<dbReference type="GO" id="GO:0046872">
    <property type="term" value="F:metal ion binding"/>
    <property type="evidence" value="ECO:0007669"/>
    <property type="project" value="UniProtKB-KW"/>
</dbReference>
<dbReference type="GO" id="GO:0016020">
    <property type="term" value="C:membrane"/>
    <property type="evidence" value="ECO:0007669"/>
    <property type="project" value="UniProtKB-SubCell"/>
</dbReference>
<evidence type="ECO:0000256" key="2">
    <source>
        <dbReference type="ARBA" id="ARBA00022481"/>
    </source>
</evidence>
<keyword evidence="4" id="KW-0449">Lipoprotein</keyword>
<feature type="region of interest" description="Disordered" evidence="7">
    <location>
        <begin position="67"/>
        <end position="98"/>
    </location>
</feature>
<keyword evidence="5" id="KW-0636">Prenylation</keyword>
<evidence type="ECO:0000256" key="4">
    <source>
        <dbReference type="ARBA" id="ARBA00023288"/>
    </source>
</evidence>